<protein>
    <submittedName>
        <fullName evidence="1">Uncharacterized protein</fullName>
    </submittedName>
</protein>
<sequence length="44" mass="4947">MIGSLGSLGNSIGSSAADRNNYWNDYYRQSTYNSSSYDSLNNRF</sequence>
<keyword evidence="2" id="KW-1185">Reference proteome</keyword>
<dbReference type="AlphaFoldDB" id="A0A377GDT3"/>
<accession>A0A377GDT3</accession>
<gene>
    <name evidence="1" type="ORF">NCTC11370_03069</name>
</gene>
<dbReference type="Proteomes" id="UP000254554">
    <property type="component" value="Unassembled WGS sequence"/>
</dbReference>
<organism evidence="1 2">
    <name type="scientific">Fluoribacter dumoffii</name>
    <dbReference type="NCBI Taxonomy" id="463"/>
    <lineage>
        <taxon>Bacteria</taxon>
        <taxon>Pseudomonadati</taxon>
        <taxon>Pseudomonadota</taxon>
        <taxon>Gammaproteobacteria</taxon>
        <taxon>Legionellales</taxon>
        <taxon>Legionellaceae</taxon>
        <taxon>Fluoribacter</taxon>
    </lineage>
</organism>
<name>A0A377GDT3_9GAMM</name>
<dbReference type="STRING" id="1094715.GCA_000236165_03055"/>
<dbReference type="EMBL" id="UGGT01000001">
    <property type="protein sequence ID" value="STO22967.1"/>
    <property type="molecule type" value="Genomic_DNA"/>
</dbReference>
<reference evidence="1 2" key="1">
    <citation type="submission" date="2018-06" db="EMBL/GenBank/DDBJ databases">
        <authorList>
            <consortium name="Pathogen Informatics"/>
            <person name="Doyle S."/>
        </authorList>
    </citation>
    <scope>NUCLEOTIDE SEQUENCE [LARGE SCALE GENOMIC DNA]</scope>
    <source>
        <strain evidence="1 2">NCTC11370</strain>
    </source>
</reference>
<evidence type="ECO:0000313" key="1">
    <source>
        <dbReference type="EMBL" id="STO22967.1"/>
    </source>
</evidence>
<evidence type="ECO:0000313" key="2">
    <source>
        <dbReference type="Proteomes" id="UP000254554"/>
    </source>
</evidence>
<proteinExistence type="predicted"/>